<feature type="compositionally biased region" description="Basic and acidic residues" evidence="2">
    <location>
        <begin position="669"/>
        <end position="688"/>
    </location>
</feature>
<name>A0A0V0R1T1_PSEPJ</name>
<feature type="coiled-coil region" evidence="1">
    <location>
        <begin position="1466"/>
        <end position="1493"/>
    </location>
</feature>
<protein>
    <submittedName>
        <fullName evidence="3">Uncharacterized protein</fullName>
    </submittedName>
</protein>
<reference evidence="3 4" key="1">
    <citation type="journal article" date="2015" name="Sci. Rep.">
        <title>Genome of the facultative scuticociliatosis pathogen Pseudocohnilembus persalinus provides insight into its virulence through horizontal gene transfer.</title>
        <authorList>
            <person name="Xiong J."/>
            <person name="Wang G."/>
            <person name="Cheng J."/>
            <person name="Tian M."/>
            <person name="Pan X."/>
            <person name="Warren A."/>
            <person name="Jiang C."/>
            <person name="Yuan D."/>
            <person name="Miao W."/>
        </authorList>
    </citation>
    <scope>NUCLEOTIDE SEQUENCE [LARGE SCALE GENOMIC DNA]</scope>
    <source>
        <strain evidence="3">36N120E</strain>
    </source>
</reference>
<organism evidence="3 4">
    <name type="scientific">Pseudocohnilembus persalinus</name>
    <name type="common">Ciliate</name>
    <dbReference type="NCBI Taxonomy" id="266149"/>
    <lineage>
        <taxon>Eukaryota</taxon>
        <taxon>Sar</taxon>
        <taxon>Alveolata</taxon>
        <taxon>Ciliophora</taxon>
        <taxon>Intramacronucleata</taxon>
        <taxon>Oligohymenophorea</taxon>
        <taxon>Scuticociliatia</taxon>
        <taxon>Philasterida</taxon>
        <taxon>Pseudocohnilembidae</taxon>
        <taxon>Pseudocohnilembus</taxon>
    </lineage>
</organism>
<sequence length="1495" mass="176062">MSSKILLNQNSIQKMNIKNEVSSTDINYKNQKDNEYKNNLDEKQNQNQLQEQESDQFFQSLQNTDFNKKQSYFHEDKQIDNQQSQIEVKQEIFENLKLLNKYSYDNKMDPNSIDKNYIQQIQFIQESSKYAKVQTGTCDFEQAQILNNDELSQQEKSEKLDIQKGILTDEQRQSMREVEILLSKRADLMNINSQAYDKLSEAIQDLSSNFNILDDQTSKIDTIQYQRDMEYLINQSESSYAVKELSNQIKDQVMNNIKTRVTNFFQNFSQGSSFKLNKKEIETQTDETSEQLAEKIIDLEEKNEKFYKDAYNYQYILPKFCDLEKQVKNLEKTNAELKKDVRIQNQLKLKIENETKYHKLKSDQLALELKDIKLKYYELKQDQKTKQNLSQDNSSLLALKNSQQSTNQIQNSVQIELKNQDIQMTQKSQMEDVNQQVQNSQGNLEQLEKNQEQFLEQNSEKSTPFEENPDKKGEYSKNCEEKNQEKQEKQYDNLNLSLVKSQQVKQNESGFNLQQEEVGVIQENILNKNSIKKKKKSGDFHRANSNSSKKNKEAKNSQVQKQLQENINILKKQENDIIQNIDTLKKQLNDLQIKVDQKNRIFSPNNCKYQKEMINQLDFENKESKVNLSNIQENHLQDQINQINTLFDSFDSDSIASFSKQQKQQQQKEQIKKTEKPQKSPQKAEKYQAQEILDENEIQSTLSKNREKLKQTLEKQQELLNKSIQKIEESDNYDSSDSSYSDSSLDENESQSNKNKTINSKKSKKQSENISTGKKVNEEKIQQKIGNEKIIYNNSNISKNKQANTNQKNQFFNEQNNSKEIFSPVLEVRPRMKSVFTQKQPINKRINRNRSQSQKLDIKELKTLLEGDNLDKIMLNIQSQQYIIQNQTPLRKTQKQKEIELINERIKNHYKQLKFYQKQNISPDKFLPYSPQKQNQQDSKEKQKNQSPLLNQKAQAKIEQANQSLKRNQNPSQYARFASQEKKFESEKDNFNINSLQQSLKSEIDNQNSLKKMNSNVNLNKVFQTYELKDQKLFKNQQNLTDRPTINNQNSYLQNNNNFNNNCENKVEQNHKKQLKLRSISSNILAKKKLPEIFQKQNQAEQQQTQQKIHSDAKNHLQNNSSKKKQYLSMGKVSSFGNIPSFYQNSENLDNIQLKGEKIQNPSSFDSNLNKLLKIPAQNQLQIDQQTLSQYKQNICEQDSLQCNNNNEYQQNLNQIQNQSSDIFNKIKINEFNQMNGQYGHIQSQKQFLNKGHNLQNHNQIQSLENLEEESQESDNEANFKQNLNNKLNQNNLMDMQQDMQQNENFNQVQEQINNQQVKYPQDYFKKLYSSIKIQQKMNYKGSKYGTESQLKSNSQKQIQDLFLEKVGFDPDLISSSTNQNHKKNNIRMQQINQNAQVIQNSHNINQINNKNQDLYQNKKQQEDDNYSNQSSQNSDQLLQQTQQLKNYQQFINQSSSYQLLGGEINKNQKNEKKIYNQENQQQQLKLPQLEQNKQ</sequence>
<evidence type="ECO:0000256" key="2">
    <source>
        <dbReference type="SAM" id="MobiDB-lite"/>
    </source>
</evidence>
<keyword evidence="4" id="KW-1185">Reference proteome</keyword>
<accession>A0A0V0R1T1</accession>
<evidence type="ECO:0000313" key="3">
    <source>
        <dbReference type="EMBL" id="KRX08459.1"/>
    </source>
</evidence>
<feature type="region of interest" description="Disordered" evidence="2">
    <location>
        <begin position="451"/>
        <end position="491"/>
    </location>
</feature>
<evidence type="ECO:0000313" key="4">
    <source>
        <dbReference type="Proteomes" id="UP000054937"/>
    </source>
</evidence>
<proteinExistence type="predicted"/>
<feature type="coiled-coil region" evidence="1">
    <location>
        <begin position="1250"/>
        <end position="1284"/>
    </location>
</feature>
<feature type="region of interest" description="Disordered" evidence="2">
    <location>
        <begin position="923"/>
        <end position="988"/>
    </location>
</feature>
<feature type="compositionally biased region" description="Basic and acidic residues" evidence="2">
    <location>
        <begin position="979"/>
        <end position="988"/>
    </location>
</feature>
<dbReference type="Proteomes" id="UP000054937">
    <property type="component" value="Unassembled WGS sequence"/>
</dbReference>
<feature type="coiled-coil region" evidence="1">
    <location>
        <begin position="289"/>
        <end position="354"/>
    </location>
</feature>
<feature type="compositionally biased region" description="Polar residues" evidence="2">
    <location>
        <begin position="452"/>
        <end position="462"/>
    </location>
</feature>
<feature type="compositionally biased region" description="Polar residues" evidence="2">
    <location>
        <begin position="945"/>
        <end position="973"/>
    </location>
</feature>
<dbReference type="OMA" id="FERNNIW"/>
<dbReference type="InParanoid" id="A0A0V0R1T1"/>
<feature type="compositionally biased region" description="Low complexity" evidence="2">
    <location>
        <begin position="658"/>
        <end position="668"/>
    </location>
</feature>
<feature type="region of interest" description="Disordered" evidence="2">
    <location>
        <begin position="658"/>
        <end position="692"/>
    </location>
</feature>
<feature type="compositionally biased region" description="Low complexity" evidence="2">
    <location>
        <begin position="733"/>
        <end position="743"/>
    </location>
</feature>
<feature type="region of interest" description="Disordered" evidence="2">
    <location>
        <begin position="725"/>
        <end position="780"/>
    </location>
</feature>
<feature type="coiled-coil region" evidence="1">
    <location>
        <begin position="892"/>
        <end position="919"/>
    </location>
</feature>
<comment type="caution">
    <text evidence="3">The sequence shown here is derived from an EMBL/GenBank/DDBJ whole genome shotgun (WGS) entry which is preliminary data.</text>
</comment>
<feature type="compositionally biased region" description="Basic and acidic residues" evidence="2">
    <location>
        <begin position="468"/>
        <end position="491"/>
    </location>
</feature>
<gene>
    <name evidence="3" type="ORF">PPERSA_12940</name>
</gene>
<feature type="region of interest" description="Disordered" evidence="2">
    <location>
        <begin position="532"/>
        <end position="559"/>
    </location>
</feature>
<dbReference type="EMBL" id="LDAU01000063">
    <property type="protein sequence ID" value="KRX08459.1"/>
    <property type="molecule type" value="Genomic_DNA"/>
</dbReference>
<keyword evidence="1" id="KW-0175">Coiled coil</keyword>
<evidence type="ECO:0000256" key="1">
    <source>
        <dbReference type="SAM" id="Coils"/>
    </source>
</evidence>